<organism evidence="2 3">
    <name type="scientific">Sphingomonas parva</name>
    <dbReference type="NCBI Taxonomy" id="2555898"/>
    <lineage>
        <taxon>Bacteria</taxon>
        <taxon>Pseudomonadati</taxon>
        <taxon>Pseudomonadota</taxon>
        <taxon>Alphaproteobacteria</taxon>
        <taxon>Sphingomonadales</taxon>
        <taxon>Sphingomonadaceae</taxon>
        <taxon>Sphingomonas</taxon>
    </lineage>
</organism>
<evidence type="ECO:0000313" key="3">
    <source>
        <dbReference type="Proteomes" id="UP000298213"/>
    </source>
</evidence>
<protein>
    <submittedName>
        <fullName evidence="2">Uncharacterized protein</fullName>
    </submittedName>
</protein>
<dbReference type="AlphaFoldDB" id="A0A4Y8ZN99"/>
<feature type="region of interest" description="Disordered" evidence="1">
    <location>
        <begin position="27"/>
        <end position="60"/>
    </location>
</feature>
<accession>A0A4Y8ZN99</accession>
<name>A0A4Y8ZN99_9SPHN</name>
<evidence type="ECO:0000313" key="2">
    <source>
        <dbReference type="EMBL" id="TFI56927.1"/>
    </source>
</evidence>
<reference evidence="2 3" key="1">
    <citation type="submission" date="2019-03" db="EMBL/GenBank/DDBJ databases">
        <title>Genome sequence of Sphingomonas sp. 17J27-24.</title>
        <authorList>
            <person name="Kim M."/>
            <person name="Maeng S."/>
            <person name="Sathiyaraj S."/>
        </authorList>
    </citation>
    <scope>NUCLEOTIDE SEQUENCE [LARGE SCALE GENOMIC DNA]</scope>
    <source>
        <strain evidence="2 3">17J27-24</strain>
    </source>
</reference>
<evidence type="ECO:0000256" key="1">
    <source>
        <dbReference type="SAM" id="MobiDB-lite"/>
    </source>
</evidence>
<gene>
    <name evidence="2" type="ORF">E2493_17530</name>
</gene>
<sequence length="60" mass="6553">MILPEPVADRPPLPDVQISIGRVEIRAAAAPPRPAPREARSENAPLSLDAYLSRRNGRAR</sequence>
<dbReference type="EMBL" id="SPDV01000045">
    <property type="protein sequence ID" value="TFI56927.1"/>
    <property type="molecule type" value="Genomic_DNA"/>
</dbReference>
<proteinExistence type="predicted"/>
<dbReference type="Proteomes" id="UP000298213">
    <property type="component" value="Unassembled WGS sequence"/>
</dbReference>
<comment type="caution">
    <text evidence="2">The sequence shown here is derived from an EMBL/GenBank/DDBJ whole genome shotgun (WGS) entry which is preliminary data.</text>
</comment>
<keyword evidence="3" id="KW-1185">Reference proteome</keyword>